<proteinExistence type="predicted"/>
<dbReference type="PANTHER" id="PTHR48041:SF139">
    <property type="entry name" value="PROTEIN SCARLET"/>
    <property type="match status" value="1"/>
</dbReference>
<dbReference type="GO" id="GO:0005524">
    <property type="term" value="F:ATP binding"/>
    <property type="evidence" value="ECO:0007669"/>
    <property type="project" value="UniProtKB-KW"/>
</dbReference>
<evidence type="ECO:0000256" key="1">
    <source>
        <dbReference type="ARBA" id="ARBA00004141"/>
    </source>
</evidence>
<dbReference type="InterPro" id="IPR003439">
    <property type="entry name" value="ABC_transporter-like_ATP-bd"/>
</dbReference>
<dbReference type="SUPFAM" id="SSF52540">
    <property type="entry name" value="P-loop containing nucleoside triphosphate hydrolases"/>
    <property type="match status" value="1"/>
</dbReference>
<evidence type="ECO:0000256" key="3">
    <source>
        <dbReference type="ARBA" id="ARBA00022692"/>
    </source>
</evidence>
<dbReference type="SMART" id="SM00382">
    <property type="entry name" value="AAA"/>
    <property type="match status" value="1"/>
</dbReference>
<dbReference type="Pfam" id="PF00005">
    <property type="entry name" value="ABC_tran"/>
    <property type="match status" value="1"/>
</dbReference>
<dbReference type="Proteomes" id="UP001165122">
    <property type="component" value="Unassembled WGS sequence"/>
</dbReference>
<dbReference type="InterPro" id="IPR003593">
    <property type="entry name" value="AAA+_ATPase"/>
</dbReference>
<evidence type="ECO:0000256" key="7">
    <source>
        <dbReference type="ARBA" id="ARBA00023136"/>
    </source>
</evidence>
<dbReference type="Pfam" id="PF19055">
    <property type="entry name" value="ABC2_membrane_7"/>
    <property type="match status" value="1"/>
</dbReference>
<evidence type="ECO:0000259" key="11">
    <source>
        <dbReference type="PROSITE" id="PS50893"/>
    </source>
</evidence>
<protein>
    <recommendedName>
        <fullName evidence="11">ABC transporter domain-containing protein</fullName>
    </recommendedName>
</protein>
<feature type="transmembrane region" description="Helical" evidence="9">
    <location>
        <begin position="496"/>
        <end position="516"/>
    </location>
</feature>
<keyword evidence="6 9" id="KW-1133">Transmembrane helix</keyword>
<dbReference type="PROSITE" id="PS50893">
    <property type="entry name" value="ABC_TRANSPORTER_2"/>
    <property type="match status" value="1"/>
</dbReference>
<evidence type="ECO:0000256" key="4">
    <source>
        <dbReference type="ARBA" id="ARBA00022741"/>
    </source>
</evidence>
<evidence type="ECO:0000256" key="9">
    <source>
        <dbReference type="SAM" id="Phobius"/>
    </source>
</evidence>
<dbReference type="AlphaFoldDB" id="A0A9W7AZ35"/>
<dbReference type="GO" id="GO:0140359">
    <property type="term" value="F:ABC-type transporter activity"/>
    <property type="evidence" value="ECO:0007669"/>
    <property type="project" value="InterPro"/>
</dbReference>
<feature type="signal peptide" evidence="10">
    <location>
        <begin position="1"/>
        <end position="18"/>
    </location>
</feature>
<sequence length="655" mass="70998">MLALLLFLALALVESTNPKPLSYSLCWSSLSVPSILHPSSYSLSPGHMLGILGPSGSGKSTLLTALAGILPSNLECEGDVFIVKSTGPSSNKTLTSQPLKTNDIAYLSQSDTFFNMLTVSETLEIESSFLNSKGESTKKSIINSLSLNNILNRRIGDRSLGSSSVGLSGGERRRLSCALEMLSSPLLILSDEPTTGLDSSQAHKVVKKLREVAVENRIPAVVTLHAPRGSVYNILTDVLLLAPGGYPVYIGPTSEACSYFSKLGFKCKKEGNVAEFLIDLVSVDVEEEEIMKKDLERIELLTEAFRKREEKLTQPPTPPTLSNPTPWPRLPIHRRLGVLISRSFKQNIRDTTVNALRLSATCLLSFIFSNIFSENLSGPPNAKSVADRTALLSYAVINMSMMGLMKTLDLFGREKPVVMRERMKNHYGGMEYLIAKIIAEIPMDCSFSVAFAFLLKKFTNLNISLKRLTSTLAVTTVVTDLLGFAVGSIAPDSDTALAAGTPIMIIYMVLGIINPAGNTADSEKKLPLLLRFLKQASPIRWAIESLCCGEFRGMKLAAGRGPRMGALGLVRTGDQVLDALGLGEKEWIDGIKTLFHVGLMELGVASIGQFLTQPATRKSGSGNLGKKNKKNEKSTKTSERDSSSPPLKAMPKLNL</sequence>
<keyword evidence="13" id="KW-1185">Reference proteome</keyword>
<keyword evidence="4" id="KW-0547">Nucleotide-binding</keyword>
<dbReference type="InterPro" id="IPR050352">
    <property type="entry name" value="ABCG_transporters"/>
</dbReference>
<evidence type="ECO:0000256" key="2">
    <source>
        <dbReference type="ARBA" id="ARBA00022448"/>
    </source>
</evidence>
<feature type="chain" id="PRO_5040728078" description="ABC transporter domain-containing protein" evidence="10">
    <location>
        <begin position="19"/>
        <end position="655"/>
    </location>
</feature>
<keyword evidence="7 9" id="KW-0472">Membrane</keyword>
<evidence type="ECO:0000256" key="5">
    <source>
        <dbReference type="ARBA" id="ARBA00022840"/>
    </source>
</evidence>
<comment type="subcellular location">
    <subcellularLocation>
        <location evidence="1">Membrane</location>
        <topology evidence="1">Multi-pass membrane protein</topology>
    </subcellularLocation>
</comment>
<comment type="caution">
    <text evidence="12">The sequence shown here is derived from an EMBL/GenBank/DDBJ whole genome shotgun (WGS) entry which is preliminary data.</text>
</comment>
<dbReference type="InterPro" id="IPR043926">
    <property type="entry name" value="ABCG_dom"/>
</dbReference>
<dbReference type="PANTHER" id="PTHR48041">
    <property type="entry name" value="ABC TRANSPORTER G FAMILY MEMBER 28"/>
    <property type="match status" value="1"/>
</dbReference>
<accession>A0A9W7AZ35</accession>
<reference evidence="13" key="1">
    <citation type="journal article" date="2023" name="Commun. Biol.">
        <title>Genome analysis of Parmales, the sister group of diatoms, reveals the evolutionary specialization of diatoms from phago-mixotrophs to photoautotrophs.</title>
        <authorList>
            <person name="Ban H."/>
            <person name="Sato S."/>
            <person name="Yoshikawa S."/>
            <person name="Yamada K."/>
            <person name="Nakamura Y."/>
            <person name="Ichinomiya M."/>
            <person name="Sato N."/>
            <person name="Blanc-Mathieu R."/>
            <person name="Endo H."/>
            <person name="Kuwata A."/>
            <person name="Ogata H."/>
        </authorList>
    </citation>
    <scope>NUCLEOTIDE SEQUENCE [LARGE SCALE GENOMIC DNA]</scope>
    <source>
        <strain evidence="13">NIES 3700</strain>
    </source>
</reference>
<keyword evidence="2" id="KW-0813">Transport</keyword>
<evidence type="ECO:0000256" key="10">
    <source>
        <dbReference type="SAM" id="SignalP"/>
    </source>
</evidence>
<feature type="transmembrane region" description="Helical" evidence="9">
    <location>
        <begin position="432"/>
        <end position="455"/>
    </location>
</feature>
<evidence type="ECO:0000313" key="13">
    <source>
        <dbReference type="Proteomes" id="UP001165122"/>
    </source>
</evidence>
<dbReference type="Pfam" id="PF01061">
    <property type="entry name" value="ABC2_membrane"/>
    <property type="match status" value="1"/>
</dbReference>
<dbReference type="EMBL" id="BRXW01000913">
    <property type="protein sequence ID" value="GMH79186.1"/>
    <property type="molecule type" value="Genomic_DNA"/>
</dbReference>
<keyword evidence="10" id="KW-0732">Signal</keyword>
<feature type="transmembrane region" description="Helical" evidence="9">
    <location>
        <begin position="467"/>
        <end position="490"/>
    </location>
</feature>
<dbReference type="Gene3D" id="3.40.50.300">
    <property type="entry name" value="P-loop containing nucleotide triphosphate hydrolases"/>
    <property type="match status" value="1"/>
</dbReference>
<feature type="domain" description="ABC transporter" evidence="11">
    <location>
        <begin position="16"/>
        <end position="268"/>
    </location>
</feature>
<feature type="compositionally biased region" description="Basic and acidic residues" evidence="8">
    <location>
        <begin position="631"/>
        <end position="642"/>
    </location>
</feature>
<feature type="region of interest" description="Disordered" evidence="8">
    <location>
        <begin position="615"/>
        <end position="655"/>
    </location>
</feature>
<dbReference type="InterPro" id="IPR013525">
    <property type="entry name" value="ABC2_TM"/>
</dbReference>
<evidence type="ECO:0000256" key="6">
    <source>
        <dbReference type="ARBA" id="ARBA00022989"/>
    </source>
</evidence>
<evidence type="ECO:0000313" key="12">
    <source>
        <dbReference type="EMBL" id="GMH79186.1"/>
    </source>
</evidence>
<dbReference type="GO" id="GO:0016020">
    <property type="term" value="C:membrane"/>
    <property type="evidence" value="ECO:0007669"/>
    <property type="project" value="UniProtKB-SubCell"/>
</dbReference>
<dbReference type="OrthoDB" id="66620at2759"/>
<dbReference type="InterPro" id="IPR027417">
    <property type="entry name" value="P-loop_NTPase"/>
</dbReference>
<gene>
    <name evidence="12" type="ORF">TrLO_g13595</name>
</gene>
<evidence type="ECO:0000256" key="8">
    <source>
        <dbReference type="SAM" id="MobiDB-lite"/>
    </source>
</evidence>
<keyword evidence="3 9" id="KW-0812">Transmembrane</keyword>
<name>A0A9W7AZ35_9STRA</name>
<keyword evidence="5" id="KW-0067">ATP-binding</keyword>
<organism evidence="12 13">
    <name type="scientific">Triparma laevis f. longispina</name>
    <dbReference type="NCBI Taxonomy" id="1714387"/>
    <lineage>
        <taxon>Eukaryota</taxon>
        <taxon>Sar</taxon>
        <taxon>Stramenopiles</taxon>
        <taxon>Ochrophyta</taxon>
        <taxon>Bolidophyceae</taxon>
        <taxon>Parmales</taxon>
        <taxon>Triparmaceae</taxon>
        <taxon>Triparma</taxon>
    </lineage>
</organism>
<dbReference type="GO" id="GO:0016887">
    <property type="term" value="F:ATP hydrolysis activity"/>
    <property type="evidence" value="ECO:0007669"/>
    <property type="project" value="InterPro"/>
</dbReference>